<evidence type="ECO:0000256" key="1">
    <source>
        <dbReference type="SAM" id="MobiDB-lite"/>
    </source>
</evidence>
<evidence type="ECO:0000313" key="2">
    <source>
        <dbReference type="EMBL" id="WEK04413.1"/>
    </source>
</evidence>
<reference evidence="2" key="1">
    <citation type="submission" date="2023-03" db="EMBL/GenBank/DDBJ databases">
        <title>Andean soil-derived lignocellulolytic bacterial consortium as a source of novel taxa and putative plastic-active enzymes.</title>
        <authorList>
            <person name="Diaz-Garcia L."/>
            <person name="Chuvochina M."/>
            <person name="Feuerriegel G."/>
            <person name="Bunk B."/>
            <person name="Sproer C."/>
            <person name="Streit W.R."/>
            <person name="Rodriguez L.M."/>
            <person name="Overmann J."/>
            <person name="Jimenez D.J."/>
        </authorList>
    </citation>
    <scope>NUCLEOTIDE SEQUENCE</scope>
    <source>
        <strain evidence="2">MAG 4196</strain>
    </source>
</reference>
<evidence type="ECO:0000313" key="3">
    <source>
        <dbReference type="Proteomes" id="UP001217476"/>
    </source>
</evidence>
<sequence length="224" mass="24209">MTSPIREILHVAPAEVIRRLPAMGNLMITAKQNGATHERIGTIETVTEDAGWLVCGGDCHDSRIDPSVISRVLVDRSSVMQGKTYPRIDFHAGEVVLFSVVGFADIEPFDAALASLGAGEALPEKDKEPRPQRDEATPEDVGAQPLRQALDNAGQVTIRFIRPGFEQQWSGVVESVKPAMGFINVMREDFHLHLLGGSVAAWRDGAALDAQGKETGLYLVSAQA</sequence>
<feature type="compositionally biased region" description="Basic and acidic residues" evidence="1">
    <location>
        <begin position="122"/>
        <end position="136"/>
    </location>
</feature>
<proteinExistence type="predicted"/>
<feature type="region of interest" description="Disordered" evidence="1">
    <location>
        <begin position="120"/>
        <end position="143"/>
    </location>
</feature>
<protein>
    <submittedName>
        <fullName evidence="2">Uncharacterized protein</fullName>
    </submittedName>
</protein>
<dbReference type="EMBL" id="CP119312">
    <property type="protein sequence ID" value="WEK04413.1"/>
    <property type="molecule type" value="Genomic_DNA"/>
</dbReference>
<dbReference type="AlphaFoldDB" id="A0AAJ5VVY3"/>
<dbReference type="SUPFAM" id="SSF144064">
    <property type="entry name" value="Heme iron utilization protein-like"/>
    <property type="match status" value="1"/>
</dbReference>
<accession>A0AAJ5VVY3</accession>
<dbReference type="Proteomes" id="UP001217476">
    <property type="component" value="Chromosome"/>
</dbReference>
<gene>
    <name evidence="2" type="ORF">P0Y65_19925</name>
</gene>
<name>A0AAJ5VVY3_9HYPH</name>
<organism evidence="2 3">
    <name type="scientific">Candidatus Devosia phytovorans</name>
    <dbReference type="NCBI Taxonomy" id="3121372"/>
    <lineage>
        <taxon>Bacteria</taxon>
        <taxon>Pseudomonadati</taxon>
        <taxon>Pseudomonadota</taxon>
        <taxon>Alphaproteobacteria</taxon>
        <taxon>Hyphomicrobiales</taxon>
        <taxon>Devosiaceae</taxon>
        <taxon>Devosia</taxon>
    </lineage>
</organism>